<protein>
    <recommendedName>
        <fullName evidence="4">Glycine--tRNA ligase beta subunit</fullName>
        <ecNumber evidence="3">6.1.1.14</ecNumber>
    </recommendedName>
    <alternativeName>
        <fullName evidence="10">Glycyl-tRNA synthetase beta subunit</fullName>
    </alternativeName>
</protein>
<reference evidence="12 13" key="1">
    <citation type="journal article" date="2007" name="Genome Biol.">
        <title>Characterization and modeling of the Haemophilus influenzae core and supragenomes based on the complete genomic sequences of Rd and 12 clinical nontypeable strains.</title>
        <authorList>
            <person name="Hogg J.S."/>
            <person name="Hu F.Z."/>
            <person name="Janto B."/>
            <person name="Boissy R."/>
            <person name="Hayes J."/>
            <person name="Keefe R."/>
            <person name="Post J.C."/>
            <person name="Ehrlich G.D."/>
        </authorList>
    </citation>
    <scope>NUCLEOTIDE SEQUENCE [LARGE SCALE GENOMIC DNA]</scope>
    <source>
        <strain evidence="12 13">22.4-21</strain>
    </source>
</reference>
<dbReference type="PANTHER" id="PTHR30075">
    <property type="entry name" value="GLYCYL-TRNA SYNTHETASE"/>
    <property type="match status" value="1"/>
</dbReference>
<dbReference type="PANTHER" id="PTHR30075:SF2">
    <property type="entry name" value="GLYCINE--TRNA LIGASE, CHLOROPLASTIC_MITOCHONDRIAL 2"/>
    <property type="match status" value="1"/>
</dbReference>
<comment type="similarity">
    <text evidence="1">Belongs to the class-II aminoacyl-tRNA synthetase family.</text>
</comment>
<proteinExistence type="inferred from homology"/>
<comment type="subunit">
    <text evidence="2">Tetramer of two alpha and two beta subunits.</text>
</comment>
<dbReference type="PRINTS" id="PR01045">
    <property type="entry name" value="TRNASYNTHGB"/>
</dbReference>
<comment type="catalytic activity">
    <reaction evidence="11">
        <text>tRNA(Gly) + glycine + ATP = glycyl-tRNA(Gly) + AMP + diphosphate</text>
        <dbReference type="Rhea" id="RHEA:16013"/>
        <dbReference type="Rhea" id="RHEA-COMP:9664"/>
        <dbReference type="Rhea" id="RHEA-COMP:9683"/>
        <dbReference type="ChEBI" id="CHEBI:30616"/>
        <dbReference type="ChEBI" id="CHEBI:33019"/>
        <dbReference type="ChEBI" id="CHEBI:57305"/>
        <dbReference type="ChEBI" id="CHEBI:78442"/>
        <dbReference type="ChEBI" id="CHEBI:78522"/>
        <dbReference type="ChEBI" id="CHEBI:456215"/>
        <dbReference type="EC" id="6.1.1.14"/>
    </reaction>
</comment>
<dbReference type="Pfam" id="PF02092">
    <property type="entry name" value="tRNA_synt_2f"/>
    <property type="match status" value="1"/>
</dbReference>
<evidence type="ECO:0000256" key="3">
    <source>
        <dbReference type="ARBA" id="ARBA00012829"/>
    </source>
</evidence>
<evidence type="ECO:0000256" key="8">
    <source>
        <dbReference type="ARBA" id="ARBA00022917"/>
    </source>
</evidence>
<dbReference type="GO" id="GO:0005524">
    <property type="term" value="F:ATP binding"/>
    <property type="evidence" value="ECO:0007669"/>
    <property type="project" value="UniProtKB-KW"/>
</dbReference>
<dbReference type="GO" id="GO:0004820">
    <property type="term" value="F:glycine-tRNA ligase activity"/>
    <property type="evidence" value="ECO:0007669"/>
    <property type="project" value="UniProtKB-EC"/>
</dbReference>
<dbReference type="InterPro" id="IPR015944">
    <property type="entry name" value="Gly-tRNA-synth_bsu"/>
</dbReference>
<evidence type="ECO:0000256" key="5">
    <source>
        <dbReference type="ARBA" id="ARBA00022598"/>
    </source>
</evidence>
<dbReference type="BioCyc" id="HINF375063:G119K-460-MONOMER"/>
<evidence type="ECO:0000313" key="13">
    <source>
        <dbReference type="Proteomes" id="UP000005596"/>
    </source>
</evidence>
<evidence type="ECO:0000256" key="4">
    <source>
        <dbReference type="ARBA" id="ARBA00022032"/>
    </source>
</evidence>
<evidence type="ECO:0000256" key="9">
    <source>
        <dbReference type="ARBA" id="ARBA00023146"/>
    </source>
</evidence>
<keyword evidence="9 12" id="KW-0030">Aminoacyl-tRNA synthetase</keyword>
<evidence type="ECO:0000256" key="6">
    <source>
        <dbReference type="ARBA" id="ARBA00022741"/>
    </source>
</evidence>
<accession>A4NWF3</accession>
<dbReference type="EMBL" id="AAZJ01000002">
    <property type="protein sequence ID" value="EDK14377.1"/>
    <property type="molecule type" value="Genomic_DNA"/>
</dbReference>
<name>A4NWF3_HAEIF</name>
<dbReference type="EC" id="6.1.1.14" evidence="3"/>
<keyword evidence="7" id="KW-0067">ATP-binding</keyword>
<dbReference type="GO" id="GO:0005829">
    <property type="term" value="C:cytosol"/>
    <property type="evidence" value="ECO:0007669"/>
    <property type="project" value="TreeGrafter"/>
</dbReference>
<keyword evidence="5" id="KW-0436">Ligase</keyword>
<evidence type="ECO:0000256" key="11">
    <source>
        <dbReference type="ARBA" id="ARBA00047937"/>
    </source>
</evidence>
<dbReference type="InterPro" id="IPR006194">
    <property type="entry name" value="Gly-tRNA-synth_heterodimer"/>
</dbReference>
<dbReference type="Proteomes" id="UP000005596">
    <property type="component" value="Unassembled WGS sequence"/>
</dbReference>
<keyword evidence="6" id="KW-0547">Nucleotide-binding</keyword>
<gene>
    <name evidence="12" type="ORF">CGSHiR3021_05965</name>
</gene>
<dbReference type="AlphaFoldDB" id="A4NWF3"/>
<evidence type="ECO:0000256" key="1">
    <source>
        <dbReference type="ARBA" id="ARBA00008226"/>
    </source>
</evidence>
<sequence length="150" mass="16238">MTTQNFLVEIGTEELPPKALKTLATSFADNVEAELIQAGLSFDKIEWFAAPRRLAVKVLNLATQQPSKEIEKRGPAVSAAFDAEGKPTKAAEGWAHGCGITVEQAERIATDKGEWLVHCAKLKANRPKLIKRHCGKCVSEIANSKTNALG</sequence>
<evidence type="ECO:0000256" key="10">
    <source>
        <dbReference type="ARBA" id="ARBA00031650"/>
    </source>
</evidence>
<evidence type="ECO:0000256" key="2">
    <source>
        <dbReference type="ARBA" id="ARBA00011209"/>
    </source>
</evidence>
<keyword evidence="8" id="KW-0648">Protein biosynthesis</keyword>
<evidence type="ECO:0000256" key="7">
    <source>
        <dbReference type="ARBA" id="ARBA00022840"/>
    </source>
</evidence>
<dbReference type="GO" id="GO:0006426">
    <property type="term" value="P:glycyl-tRNA aminoacylation"/>
    <property type="evidence" value="ECO:0007669"/>
    <property type="project" value="InterPro"/>
</dbReference>
<evidence type="ECO:0000313" key="12">
    <source>
        <dbReference type="EMBL" id="EDK14377.1"/>
    </source>
</evidence>
<organism evidence="12 13">
    <name type="scientific">Haemophilus influenzae 22.4-21</name>
    <dbReference type="NCBI Taxonomy" id="375063"/>
    <lineage>
        <taxon>Bacteria</taxon>
        <taxon>Pseudomonadati</taxon>
        <taxon>Pseudomonadota</taxon>
        <taxon>Gammaproteobacteria</taxon>
        <taxon>Pasteurellales</taxon>
        <taxon>Pasteurellaceae</taxon>
        <taxon>Haemophilus</taxon>
    </lineage>
</organism>